<proteinExistence type="predicted"/>
<accession>B8G884</accession>
<keyword evidence="2" id="KW-1185">Reference proteome</keyword>
<dbReference type="HOGENOM" id="CLU_195113_0_0_0"/>
<protein>
    <submittedName>
        <fullName evidence="1">Uncharacterized protein</fullName>
    </submittedName>
</protein>
<reference evidence="1" key="1">
    <citation type="submission" date="2008-12" db="EMBL/GenBank/DDBJ databases">
        <title>Complete sequence of Chloroflexus aggregans DSM 9485.</title>
        <authorList>
            <consortium name="US DOE Joint Genome Institute"/>
            <person name="Lucas S."/>
            <person name="Copeland A."/>
            <person name="Lapidus A."/>
            <person name="Glavina del Rio T."/>
            <person name="Dalin E."/>
            <person name="Tice H."/>
            <person name="Pitluck S."/>
            <person name="Foster B."/>
            <person name="Larimer F."/>
            <person name="Land M."/>
            <person name="Hauser L."/>
            <person name="Kyrpides N."/>
            <person name="Mikhailova N."/>
            <person name="Bryant D."/>
            <person name="Richardson P."/>
        </authorList>
    </citation>
    <scope>NUCLEOTIDE SEQUENCE</scope>
    <source>
        <strain evidence="1">DSM 9485</strain>
    </source>
</reference>
<dbReference type="OrthoDB" id="9977397at2"/>
<dbReference type="STRING" id="326427.Cagg_3285"/>
<gene>
    <name evidence="1" type="ordered locus">Cagg_3285</name>
</gene>
<evidence type="ECO:0000313" key="2">
    <source>
        <dbReference type="Proteomes" id="UP000002508"/>
    </source>
</evidence>
<dbReference type="AlphaFoldDB" id="B8G884"/>
<dbReference type="EMBL" id="CP001337">
    <property type="protein sequence ID" value="ACL26138.1"/>
    <property type="molecule type" value="Genomic_DNA"/>
</dbReference>
<organism evidence="1 2">
    <name type="scientific">Chloroflexus aggregans (strain MD-66 / DSM 9485)</name>
    <dbReference type="NCBI Taxonomy" id="326427"/>
    <lineage>
        <taxon>Bacteria</taxon>
        <taxon>Bacillati</taxon>
        <taxon>Chloroflexota</taxon>
        <taxon>Chloroflexia</taxon>
        <taxon>Chloroflexales</taxon>
        <taxon>Chloroflexineae</taxon>
        <taxon>Chloroflexaceae</taxon>
        <taxon>Chloroflexus</taxon>
    </lineage>
</organism>
<dbReference type="KEGG" id="cag:Cagg_3285"/>
<evidence type="ECO:0000313" key="1">
    <source>
        <dbReference type="EMBL" id="ACL26138.1"/>
    </source>
</evidence>
<dbReference type="RefSeq" id="WP_015941985.1">
    <property type="nucleotide sequence ID" value="NC_011831.1"/>
</dbReference>
<sequence length="81" mass="9046">MSADGVPSHYTSYLLRVWRVCEQDRMTCRALLENIATGERMGFSDLDGLKMFLETGGLENPEASQNAQDFAAKFQEPDIGD</sequence>
<dbReference type="Proteomes" id="UP000002508">
    <property type="component" value="Chromosome"/>
</dbReference>
<name>B8G884_CHLAD</name>